<organism evidence="2 3">
    <name type="scientific">Streptomyces natalensis ATCC 27448</name>
    <dbReference type="NCBI Taxonomy" id="1240678"/>
    <lineage>
        <taxon>Bacteria</taxon>
        <taxon>Bacillati</taxon>
        <taxon>Actinomycetota</taxon>
        <taxon>Actinomycetes</taxon>
        <taxon>Kitasatosporales</taxon>
        <taxon>Streptomycetaceae</taxon>
        <taxon>Streptomyces</taxon>
    </lineage>
</organism>
<protein>
    <recommendedName>
        <fullName evidence="4">Tat pathway signal sequence domain protein</fullName>
    </recommendedName>
</protein>
<sequence>MRKITAAAMAGISAAALLAVGASSAQAAEDIPSDYSGEALADHVAIEDIPGDAVTAEDQKLVKAPNPMLRSAAGSTAIGSFSYSIGGATFNVPTGCFLTHSIKGSGKKIDRQITGVDCVGPAVLATRFCNTRLEYHYADTAGKTYKIVRGPLNTTCKTGTVPVYKTGKRTLPKYGKACAQLFVNGKRRAVQCHFITK</sequence>
<dbReference type="PATRIC" id="fig|1240678.4.peg.5565"/>
<dbReference type="RefSeq" id="WP_030064276.1">
    <property type="nucleotide sequence ID" value="NZ_JRKI01000034.1"/>
</dbReference>
<evidence type="ECO:0000313" key="3">
    <source>
        <dbReference type="Proteomes" id="UP000032458"/>
    </source>
</evidence>
<feature type="chain" id="PRO_5002317504" description="Tat pathway signal sequence domain protein" evidence="1">
    <location>
        <begin position="28"/>
        <end position="197"/>
    </location>
</feature>
<evidence type="ECO:0000256" key="1">
    <source>
        <dbReference type="SAM" id="SignalP"/>
    </source>
</evidence>
<keyword evidence="1" id="KW-0732">Signal</keyword>
<dbReference type="Proteomes" id="UP000032458">
    <property type="component" value="Unassembled WGS sequence"/>
</dbReference>
<comment type="caution">
    <text evidence="2">The sequence shown here is derived from an EMBL/GenBank/DDBJ whole genome shotgun (WGS) entry which is preliminary data.</text>
</comment>
<evidence type="ECO:0000313" key="2">
    <source>
        <dbReference type="EMBL" id="KIZ15086.1"/>
    </source>
</evidence>
<dbReference type="AlphaFoldDB" id="A0A0D7CGC2"/>
<gene>
    <name evidence="2" type="ORF">SNA_26125</name>
</gene>
<dbReference type="EMBL" id="JRKI01000034">
    <property type="protein sequence ID" value="KIZ15086.1"/>
    <property type="molecule type" value="Genomic_DNA"/>
</dbReference>
<keyword evidence="3" id="KW-1185">Reference proteome</keyword>
<feature type="signal peptide" evidence="1">
    <location>
        <begin position="1"/>
        <end position="27"/>
    </location>
</feature>
<proteinExistence type="predicted"/>
<name>A0A0D7CGC2_9ACTN</name>
<reference evidence="2 3" key="1">
    <citation type="submission" date="2014-09" db="EMBL/GenBank/DDBJ databases">
        <title>Draft genome sequence of Streptomyces natalensis ATCC 27448, producer of the antifungal pimaricin.</title>
        <authorList>
            <person name="Mendes M.V."/>
            <person name="Beites T."/>
            <person name="Pires S."/>
            <person name="Santos C.L."/>
            <person name="Moradas-Ferreira P."/>
        </authorList>
    </citation>
    <scope>NUCLEOTIDE SEQUENCE [LARGE SCALE GENOMIC DNA]</scope>
    <source>
        <strain evidence="2 3">ATCC 27448</strain>
    </source>
</reference>
<accession>A0A0D7CGC2</accession>
<evidence type="ECO:0008006" key="4">
    <source>
        <dbReference type="Google" id="ProtNLM"/>
    </source>
</evidence>